<keyword evidence="6" id="KW-0813">Transport</keyword>
<proteinExistence type="inferred from homology"/>
<dbReference type="Pfam" id="PF19566">
    <property type="entry name" value="Snx8_BAR_dom"/>
    <property type="match status" value="1"/>
</dbReference>
<dbReference type="AlphaFoldDB" id="A0A1X2HY04"/>
<dbReference type="SMART" id="SM00312">
    <property type="entry name" value="PX"/>
    <property type="match status" value="1"/>
</dbReference>
<evidence type="ECO:0000256" key="6">
    <source>
        <dbReference type="ARBA" id="ARBA00022448"/>
    </source>
</evidence>
<feature type="domain" description="PX" evidence="11">
    <location>
        <begin position="257"/>
        <end position="367"/>
    </location>
</feature>
<evidence type="ECO:0000259" key="11">
    <source>
        <dbReference type="PROSITE" id="PS50195"/>
    </source>
</evidence>
<keyword evidence="8" id="KW-0653">Protein transport</keyword>
<comment type="caution">
    <text evidence="12">The sequence shown here is derived from an EMBL/GenBank/DDBJ whole genome shotgun (WGS) entry which is preliminary data.</text>
</comment>
<dbReference type="GO" id="GO:0042147">
    <property type="term" value="P:retrograde transport, endosome to Golgi"/>
    <property type="evidence" value="ECO:0007669"/>
    <property type="project" value="InterPro"/>
</dbReference>
<feature type="compositionally biased region" description="Low complexity" evidence="10">
    <location>
        <begin position="223"/>
        <end position="237"/>
    </location>
</feature>
<name>A0A1X2HY04_9FUNG</name>
<dbReference type="SUPFAM" id="SSF64268">
    <property type="entry name" value="PX domain"/>
    <property type="match status" value="1"/>
</dbReference>
<evidence type="ECO:0000256" key="2">
    <source>
        <dbReference type="ARBA" id="ARBA00004287"/>
    </source>
</evidence>
<dbReference type="GO" id="GO:0032266">
    <property type="term" value="F:phosphatidylinositol-3-phosphate binding"/>
    <property type="evidence" value="ECO:0007669"/>
    <property type="project" value="TreeGrafter"/>
</dbReference>
<dbReference type="InterPro" id="IPR036871">
    <property type="entry name" value="PX_dom_sf"/>
</dbReference>
<dbReference type="InterPro" id="IPR028662">
    <property type="entry name" value="SNX8/Mvp1"/>
</dbReference>
<dbReference type="GO" id="GO:0005829">
    <property type="term" value="C:cytosol"/>
    <property type="evidence" value="ECO:0007669"/>
    <property type="project" value="GOC"/>
</dbReference>
<dbReference type="Gene3D" id="1.20.1270.60">
    <property type="entry name" value="Arfaptin homology (AH) domain/BAR domain"/>
    <property type="match status" value="1"/>
</dbReference>
<dbReference type="InterPro" id="IPR001683">
    <property type="entry name" value="PX_dom"/>
</dbReference>
<dbReference type="InterPro" id="IPR045734">
    <property type="entry name" value="Snx8_BAR_dom"/>
</dbReference>
<dbReference type="PANTHER" id="PTHR47554">
    <property type="entry name" value="SORTING NEXIN MVP1"/>
    <property type="match status" value="1"/>
</dbReference>
<dbReference type="Proteomes" id="UP000193560">
    <property type="component" value="Unassembled WGS sequence"/>
</dbReference>
<evidence type="ECO:0000313" key="13">
    <source>
        <dbReference type="Proteomes" id="UP000193560"/>
    </source>
</evidence>
<evidence type="ECO:0000256" key="3">
    <source>
        <dbReference type="ARBA" id="ARBA00004496"/>
    </source>
</evidence>
<feature type="region of interest" description="Disordered" evidence="10">
    <location>
        <begin position="223"/>
        <end position="243"/>
    </location>
</feature>
<evidence type="ECO:0000256" key="5">
    <source>
        <dbReference type="ARBA" id="ARBA00014268"/>
    </source>
</evidence>
<evidence type="ECO:0000256" key="8">
    <source>
        <dbReference type="ARBA" id="ARBA00022927"/>
    </source>
</evidence>
<evidence type="ECO:0000256" key="9">
    <source>
        <dbReference type="ARBA" id="ARBA00023136"/>
    </source>
</evidence>
<organism evidence="12 13">
    <name type="scientific">Absidia repens</name>
    <dbReference type="NCBI Taxonomy" id="90262"/>
    <lineage>
        <taxon>Eukaryota</taxon>
        <taxon>Fungi</taxon>
        <taxon>Fungi incertae sedis</taxon>
        <taxon>Mucoromycota</taxon>
        <taxon>Mucoromycotina</taxon>
        <taxon>Mucoromycetes</taxon>
        <taxon>Mucorales</taxon>
        <taxon>Cunninghamellaceae</taxon>
        <taxon>Absidia</taxon>
    </lineage>
</organism>
<dbReference type="CDD" id="cd06866">
    <property type="entry name" value="PX_SNX8_Mvp1p_like"/>
    <property type="match status" value="1"/>
</dbReference>
<dbReference type="InterPro" id="IPR027267">
    <property type="entry name" value="AH/BAR_dom_sf"/>
</dbReference>
<dbReference type="PROSITE" id="PS50195">
    <property type="entry name" value="PX"/>
    <property type="match status" value="1"/>
</dbReference>
<dbReference type="PANTHER" id="PTHR47554:SF1">
    <property type="entry name" value="SORTING NEXIN MVP1"/>
    <property type="match status" value="1"/>
</dbReference>
<dbReference type="InterPro" id="IPR011992">
    <property type="entry name" value="EF-hand-dom_pair"/>
</dbReference>
<dbReference type="Gene3D" id="3.30.1520.10">
    <property type="entry name" value="Phox-like domain"/>
    <property type="match status" value="1"/>
</dbReference>
<dbReference type="EMBL" id="MCGE01000046">
    <property type="protein sequence ID" value="ORZ05074.1"/>
    <property type="molecule type" value="Genomic_DNA"/>
</dbReference>
<reference evidence="12 13" key="1">
    <citation type="submission" date="2016-07" db="EMBL/GenBank/DDBJ databases">
        <title>Pervasive Adenine N6-methylation of Active Genes in Fungi.</title>
        <authorList>
            <consortium name="DOE Joint Genome Institute"/>
            <person name="Mondo S.J."/>
            <person name="Dannebaum R.O."/>
            <person name="Kuo R.C."/>
            <person name="Labutti K."/>
            <person name="Haridas S."/>
            <person name="Kuo A."/>
            <person name="Salamov A."/>
            <person name="Ahrendt S.R."/>
            <person name="Lipzen A."/>
            <person name="Sullivan W."/>
            <person name="Andreopoulos W.B."/>
            <person name="Clum A."/>
            <person name="Lindquist E."/>
            <person name="Daum C."/>
            <person name="Ramamoorthy G.K."/>
            <person name="Gryganskyi A."/>
            <person name="Culley D."/>
            <person name="Magnuson J.K."/>
            <person name="James T.Y."/>
            <person name="O'Malley M.A."/>
            <person name="Stajich J.E."/>
            <person name="Spatafora J.W."/>
            <person name="Visel A."/>
            <person name="Grigoriev I.V."/>
        </authorList>
    </citation>
    <scope>NUCLEOTIDE SEQUENCE [LARGE SCALE GENOMIC DNA]</scope>
    <source>
        <strain evidence="12 13">NRRL 1336</strain>
    </source>
</reference>
<dbReference type="Pfam" id="PF00787">
    <property type="entry name" value="PX"/>
    <property type="match status" value="1"/>
</dbReference>
<dbReference type="STRING" id="90262.A0A1X2HY04"/>
<keyword evidence="9" id="KW-0472">Membrane</keyword>
<sequence length="633" mass="72565">MIHEDNDPLTKSIFDDSTFQTPFMDGQSMHVSHFASSHHIDVNDPWGNVGGHEASHADISRSFTSPNLQSLSLTGKYDYPTDTATLILSGIALPETYSKLFNETQRSGQVSLSALHKILERAQLSSLDIEKIIQMIVPTGSSYVTRPEFTATLALIYCVQNHLDLSLESLYQHRKVLGFPILTPAKHSNPTNNFDFLPSSLSPITNSLSNINTSSLSLLSSSDSNASSSSPSSSTSTVAIQRDSPTQKLNTKDWFKDIEEIKITIAPEREGFIFKHVNYIVTSQQRSSIVLRRFNDFWWLMEFLACHYPFRMLPILPPKKLGGRDDTVFLEKRRKGLTRFISSVVRHPTLRDDSVVSKFLTEPSELATWSKHLPTSLVDEYKRNHHNFEHMLSIIPDDIEDRIQRRRTNVRSSIDQYVNMCYIMERTIRRMNDQASDYIRFSMSLDALAQSEQRYHASECQSCQRIVGGYKTVAKHIQKDSGILDSQVSISAEGVLENLKFVRDLLVSFRELVDRKDKIMVDNSGELEKRLSISKNRLNQQKKIPGKEQEMKQLVGSIQSDEQALEERKRHQIFIHSNIWTEMTYLHKQQAFVSALYGNYVNGMMEFLKVRAENWRLLEHSVSEMPVDWDEYL</sequence>
<comment type="subcellular location">
    <subcellularLocation>
        <location evidence="3">Cytoplasm</location>
    </subcellularLocation>
    <subcellularLocation>
        <location evidence="2">Membrane</location>
        <topology evidence="2">Peripheral membrane protein</topology>
        <orientation evidence="2">Cytoplasmic side</orientation>
    </subcellularLocation>
</comment>
<evidence type="ECO:0000256" key="7">
    <source>
        <dbReference type="ARBA" id="ARBA00022490"/>
    </source>
</evidence>
<evidence type="ECO:0000256" key="10">
    <source>
        <dbReference type="SAM" id="MobiDB-lite"/>
    </source>
</evidence>
<dbReference type="InterPro" id="IPR035704">
    <property type="entry name" value="SNX8/Mvp1_PX"/>
</dbReference>
<dbReference type="GO" id="GO:0016020">
    <property type="term" value="C:membrane"/>
    <property type="evidence" value="ECO:0007669"/>
    <property type="project" value="UniProtKB-SubCell"/>
</dbReference>
<gene>
    <name evidence="12" type="ORF">BCR42DRAFT_428644</name>
</gene>
<dbReference type="SUPFAM" id="SSF47473">
    <property type="entry name" value="EF-hand"/>
    <property type="match status" value="1"/>
</dbReference>
<accession>A0A1X2HY04</accession>
<keyword evidence="13" id="KW-1185">Reference proteome</keyword>
<dbReference type="GO" id="GO:0005768">
    <property type="term" value="C:endosome"/>
    <property type="evidence" value="ECO:0007669"/>
    <property type="project" value="TreeGrafter"/>
</dbReference>
<comment type="similarity">
    <text evidence="4">Belongs to the sorting nexin family.</text>
</comment>
<keyword evidence="7" id="KW-0963">Cytoplasm</keyword>
<evidence type="ECO:0000256" key="4">
    <source>
        <dbReference type="ARBA" id="ARBA00010883"/>
    </source>
</evidence>
<protein>
    <recommendedName>
        <fullName evidence="5">Sorting nexin MVP1</fullName>
    </recommendedName>
</protein>
<dbReference type="Gene3D" id="1.10.238.10">
    <property type="entry name" value="EF-hand"/>
    <property type="match status" value="1"/>
</dbReference>
<evidence type="ECO:0000313" key="12">
    <source>
        <dbReference type="EMBL" id="ORZ05074.1"/>
    </source>
</evidence>
<comment type="function">
    <text evidence="1">Required for vacuolar protein sorting.</text>
</comment>
<evidence type="ECO:0000256" key="1">
    <source>
        <dbReference type="ARBA" id="ARBA00002474"/>
    </source>
</evidence>
<dbReference type="OrthoDB" id="10064318at2759"/>
<dbReference type="GO" id="GO:0006623">
    <property type="term" value="P:protein targeting to vacuole"/>
    <property type="evidence" value="ECO:0007669"/>
    <property type="project" value="TreeGrafter"/>
</dbReference>